<dbReference type="OrthoDB" id="148966at2"/>
<dbReference type="NCBIfam" id="TIGR01460">
    <property type="entry name" value="HAD-SF-IIA"/>
    <property type="match status" value="1"/>
</dbReference>
<dbReference type="Gene3D" id="3.40.50.1000">
    <property type="entry name" value="HAD superfamily/HAD-like"/>
    <property type="match status" value="2"/>
</dbReference>
<dbReference type="Proteomes" id="UP000009235">
    <property type="component" value="Chromosome"/>
</dbReference>
<dbReference type="KEGG" id="asd:AS9A_0571"/>
<dbReference type="STRING" id="443218.AS9A_0571"/>
<dbReference type="eggNOG" id="COG0647">
    <property type="taxonomic scope" value="Bacteria"/>
</dbReference>
<dbReference type="GO" id="GO:0005737">
    <property type="term" value="C:cytoplasm"/>
    <property type="evidence" value="ECO:0007669"/>
    <property type="project" value="TreeGrafter"/>
</dbReference>
<dbReference type="RefSeq" id="WP_013805375.1">
    <property type="nucleotide sequence ID" value="NC_015564.1"/>
</dbReference>
<protein>
    <submittedName>
        <fullName evidence="1">Possible hydrolase</fullName>
    </submittedName>
</protein>
<dbReference type="EMBL" id="CP002786">
    <property type="protein sequence ID" value="AEF39026.1"/>
    <property type="molecule type" value="Genomic_DNA"/>
</dbReference>
<evidence type="ECO:0000313" key="2">
    <source>
        <dbReference type="Proteomes" id="UP000009235"/>
    </source>
</evidence>
<reference evidence="1 2" key="1">
    <citation type="journal article" date="2011" name="J. Bacteriol.">
        <title>Complete genome sequence of Amycolicicoccus subflavus DQS3-9A1T, an actinomycete isolated from crude oil-polluted soil.</title>
        <authorList>
            <person name="Cai M."/>
            <person name="Chen W.M."/>
            <person name="Nie Y."/>
            <person name="Chi C.Q."/>
            <person name="Wang Y.N."/>
            <person name="Tang Y.Q."/>
            <person name="Li G.Y."/>
            <person name="Wu X.L."/>
        </authorList>
    </citation>
    <scope>NUCLEOTIDE SEQUENCE [LARGE SCALE GENOMIC DNA]</scope>
    <source>
        <strain evidence="2">DSM 45089 / DQS3-9A1</strain>
    </source>
</reference>
<dbReference type="SUPFAM" id="SSF56784">
    <property type="entry name" value="HAD-like"/>
    <property type="match status" value="1"/>
</dbReference>
<accession>F6EJH7</accession>
<evidence type="ECO:0000313" key="1">
    <source>
        <dbReference type="EMBL" id="AEF39026.1"/>
    </source>
</evidence>
<dbReference type="Pfam" id="PF13242">
    <property type="entry name" value="Hydrolase_like"/>
    <property type="match status" value="1"/>
</dbReference>
<dbReference type="InterPro" id="IPR023214">
    <property type="entry name" value="HAD_sf"/>
</dbReference>
<dbReference type="PANTHER" id="PTHR19288">
    <property type="entry name" value="4-NITROPHENYLPHOSPHATASE-RELATED"/>
    <property type="match status" value="1"/>
</dbReference>
<dbReference type="InterPro" id="IPR036412">
    <property type="entry name" value="HAD-like_sf"/>
</dbReference>
<dbReference type="HOGENOM" id="CLU_043473_4_2_11"/>
<keyword evidence="1" id="KW-0378">Hydrolase</keyword>
<keyword evidence="2" id="KW-1185">Reference proteome</keyword>
<dbReference type="Pfam" id="PF13344">
    <property type="entry name" value="Hydrolase_6"/>
    <property type="match status" value="1"/>
</dbReference>
<sequence length="260" mass="27550">MAIKGVLFDIDGVLVTSWEPIARAADAVRTVVEAGYASGFLTSTTSLTQADIAMRLWQCGIPVEPEEIVTAAKLTAEFVKRHHEGARCWLLNSGEVQADMSDIEFAEESPDLIILGGAGPVFTHEALSRVAELMVEGVPVIAMHRALSWTTSAGLKIDVGAYLPGLEAVGHRDITVIGKPSERAFSTAAAMMGVGPREVVMVGDDVNADVLAGQAAGMTGVLVRTGKFRPETMEGLDEEPDHIIDSVADLPELLSSLTGR</sequence>
<dbReference type="InterPro" id="IPR006357">
    <property type="entry name" value="HAD-SF_hydro_IIA"/>
</dbReference>
<proteinExistence type="predicted"/>
<dbReference type="AlphaFoldDB" id="F6EJH7"/>
<gene>
    <name evidence="1" type="ordered locus">AS9A_0571</name>
</gene>
<dbReference type="GO" id="GO:0016791">
    <property type="term" value="F:phosphatase activity"/>
    <property type="evidence" value="ECO:0007669"/>
    <property type="project" value="TreeGrafter"/>
</dbReference>
<name>F6EJH7_HOYSD</name>
<dbReference type="PANTHER" id="PTHR19288:SF46">
    <property type="entry name" value="HALOACID DEHALOGENASE-LIKE HYDROLASE DOMAIN-CONTAINING PROTEIN 2"/>
    <property type="match status" value="1"/>
</dbReference>
<organism evidence="1 2">
    <name type="scientific">Hoyosella subflava (strain DSM 45089 / JCM 17490 / NBRC 109087 / DQS3-9A1)</name>
    <name type="common">Amycolicicoccus subflavus</name>
    <dbReference type="NCBI Taxonomy" id="443218"/>
    <lineage>
        <taxon>Bacteria</taxon>
        <taxon>Bacillati</taxon>
        <taxon>Actinomycetota</taxon>
        <taxon>Actinomycetes</taxon>
        <taxon>Mycobacteriales</taxon>
        <taxon>Hoyosellaceae</taxon>
        <taxon>Hoyosella</taxon>
    </lineage>
</organism>